<name>A0AAX6DV49_IRIPA</name>
<proteinExistence type="predicted"/>
<feature type="compositionally biased region" description="Basic and acidic residues" evidence="1">
    <location>
        <begin position="35"/>
        <end position="52"/>
    </location>
</feature>
<reference evidence="2" key="2">
    <citation type="submission" date="2023-04" db="EMBL/GenBank/DDBJ databases">
        <authorList>
            <person name="Bruccoleri R.E."/>
            <person name="Oakeley E.J."/>
            <person name="Faust A.-M."/>
            <person name="Dessus-Babus S."/>
            <person name="Altorfer M."/>
            <person name="Burckhardt D."/>
            <person name="Oertli M."/>
            <person name="Naumann U."/>
            <person name="Petersen F."/>
            <person name="Wong J."/>
        </authorList>
    </citation>
    <scope>NUCLEOTIDE SEQUENCE</scope>
    <source>
        <strain evidence="2">GSM-AAB239-AS_SAM_17_03QT</strain>
        <tissue evidence="2">Leaf</tissue>
    </source>
</reference>
<dbReference type="AlphaFoldDB" id="A0AAX6DV49"/>
<evidence type="ECO:0000313" key="3">
    <source>
        <dbReference type="Proteomes" id="UP001140949"/>
    </source>
</evidence>
<accession>A0AAX6DV49</accession>
<comment type="caution">
    <text evidence="2">The sequence shown here is derived from an EMBL/GenBank/DDBJ whole genome shotgun (WGS) entry which is preliminary data.</text>
</comment>
<gene>
    <name evidence="2" type="ORF">M6B38_225950</name>
</gene>
<dbReference type="EMBL" id="JANAVB010041816">
    <property type="protein sequence ID" value="KAJ6795683.1"/>
    <property type="molecule type" value="Genomic_DNA"/>
</dbReference>
<feature type="region of interest" description="Disordered" evidence="1">
    <location>
        <begin position="32"/>
        <end position="52"/>
    </location>
</feature>
<organism evidence="2 3">
    <name type="scientific">Iris pallida</name>
    <name type="common">Sweet iris</name>
    <dbReference type="NCBI Taxonomy" id="29817"/>
    <lineage>
        <taxon>Eukaryota</taxon>
        <taxon>Viridiplantae</taxon>
        <taxon>Streptophyta</taxon>
        <taxon>Embryophyta</taxon>
        <taxon>Tracheophyta</taxon>
        <taxon>Spermatophyta</taxon>
        <taxon>Magnoliopsida</taxon>
        <taxon>Liliopsida</taxon>
        <taxon>Asparagales</taxon>
        <taxon>Iridaceae</taxon>
        <taxon>Iridoideae</taxon>
        <taxon>Irideae</taxon>
        <taxon>Iris</taxon>
    </lineage>
</organism>
<dbReference type="Proteomes" id="UP001140949">
    <property type="component" value="Unassembled WGS sequence"/>
</dbReference>
<protein>
    <submittedName>
        <fullName evidence="2">Glycylpeptide N-tetradecanoyltransferase 1</fullName>
    </submittedName>
</protein>
<reference evidence="2" key="1">
    <citation type="journal article" date="2023" name="GigaByte">
        <title>Genome assembly of the bearded iris, Iris pallida Lam.</title>
        <authorList>
            <person name="Bruccoleri R.E."/>
            <person name="Oakeley E.J."/>
            <person name="Faust A.M.E."/>
            <person name="Altorfer M."/>
            <person name="Dessus-Babus S."/>
            <person name="Burckhardt D."/>
            <person name="Oertli M."/>
            <person name="Naumann U."/>
            <person name="Petersen F."/>
            <person name="Wong J."/>
        </authorList>
    </citation>
    <scope>NUCLEOTIDE SEQUENCE</scope>
    <source>
        <strain evidence="2">GSM-AAB239-AS_SAM_17_03QT</strain>
    </source>
</reference>
<evidence type="ECO:0000313" key="2">
    <source>
        <dbReference type="EMBL" id="KAJ6795683.1"/>
    </source>
</evidence>
<keyword evidence="3" id="KW-1185">Reference proteome</keyword>
<sequence>MLVIDEVGPLMVPVVALVREMRRDRWAVWWSGRSGGKDEGSSGLDHCRRLGW</sequence>
<evidence type="ECO:0000256" key="1">
    <source>
        <dbReference type="SAM" id="MobiDB-lite"/>
    </source>
</evidence>